<dbReference type="SMART" id="SM00448">
    <property type="entry name" value="REC"/>
    <property type="match status" value="1"/>
</dbReference>
<dbReference type="InterPro" id="IPR000700">
    <property type="entry name" value="PAS-assoc_C"/>
</dbReference>
<dbReference type="PROSITE" id="PS50110">
    <property type="entry name" value="RESPONSE_REGULATORY"/>
    <property type="match status" value="1"/>
</dbReference>
<dbReference type="CDD" id="cd00082">
    <property type="entry name" value="HisKA"/>
    <property type="match status" value="1"/>
</dbReference>
<dbReference type="Gene3D" id="2.10.70.100">
    <property type="match status" value="2"/>
</dbReference>
<dbReference type="PANTHER" id="PTHR45339:SF3">
    <property type="entry name" value="HISTIDINE KINASE"/>
    <property type="match status" value="1"/>
</dbReference>
<dbReference type="InterPro" id="IPR003018">
    <property type="entry name" value="GAF"/>
</dbReference>
<feature type="domain" description="PAS" evidence="10">
    <location>
        <begin position="819"/>
        <end position="893"/>
    </location>
</feature>
<dbReference type="InterPro" id="IPR011006">
    <property type="entry name" value="CheY-like_superfamily"/>
</dbReference>
<feature type="domain" description="Histidine kinase" evidence="8">
    <location>
        <begin position="1266"/>
        <end position="1487"/>
    </location>
</feature>
<feature type="domain" description="PAS" evidence="10">
    <location>
        <begin position="364"/>
        <end position="436"/>
    </location>
</feature>
<evidence type="ECO:0000256" key="4">
    <source>
        <dbReference type="ARBA" id="ARBA00022679"/>
    </source>
</evidence>
<evidence type="ECO:0000259" key="9">
    <source>
        <dbReference type="PROSITE" id="PS50110"/>
    </source>
</evidence>
<dbReference type="InterPro" id="IPR036890">
    <property type="entry name" value="HATPase_C_sf"/>
</dbReference>
<dbReference type="SMART" id="SM00091">
    <property type="entry name" value="PAS"/>
    <property type="match status" value="7"/>
</dbReference>
<evidence type="ECO:0000259" key="8">
    <source>
        <dbReference type="PROSITE" id="PS50109"/>
    </source>
</evidence>
<dbReference type="Gene3D" id="3.40.50.2300">
    <property type="match status" value="1"/>
</dbReference>
<dbReference type="PRINTS" id="PR00344">
    <property type="entry name" value="BCTRLSENSOR"/>
</dbReference>
<dbReference type="PROSITE" id="PS50109">
    <property type="entry name" value="HIS_KIN"/>
    <property type="match status" value="1"/>
</dbReference>
<dbReference type="InterPro" id="IPR001789">
    <property type="entry name" value="Sig_transdc_resp-reg_receiver"/>
</dbReference>
<dbReference type="Gene3D" id="3.30.450.20">
    <property type="entry name" value="PAS domain"/>
    <property type="match status" value="7"/>
</dbReference>
<evidence type="ECO:0000256" key="2">
    <source>
        <dbReference type="ARBA" id="ARBA00012438"/>
    </source>
</evidence>
<keyword evidence="13" id="KW-1185">Reference proteome</keyword>
<evidence type="ECO:0000256" key="6">
    <source>
        <dbReference type="PROSITE-ProRule" id="PRU00169"/>
    </source>
</evidence>
<dbReference type="PROSITE" id="PS50112">
    <property type="entry name" value="PAS"/>
    <property type="match status" value="4"/>
</dbReference>
<feature type="modified residue" description="4-aspartylphosphate" evidence="6">
    <location>
        <position position="1566"/>
    </location>
</feature>
<dbReference type="Proteomes" id="UP001500840">
    <property type="component" value="Unassembled WGS sequence"/>
</dbReference>
<dbReference type="InterPro" id="IPR013655">
    <property type="entry name" value="PAS_fold_3"/>
</dbReference>
<dbReference type="InterPro" id="IPR000014">
    <property type="entry name" value="PAS"/>
</dbReference>
<feature type="domain" description="PAC" evidence="11">
    <location>
        <begin position="439"/>
        <end position="491"/>
    </location>
</feature>
<evidence type="ECO:0000256" key="3">
    <source>
        <dbReference type="ARBA" id="ARBA00022553"/>
    </source>
</evidence>
<dbReference type="EC" id="2.7.13.3" evidence="2"/>
<dbReference type="CDD" id="cd17546">
    <property type="entry name" value="REC_hyHK_CKI1_RcsC-like"/>
    <property type="match status" value="1"/>
</dbReference>
<accession>A0ABP8MPV3</accession>
<dbReference type="InterPro" id="IPR013767">
    <property type="entry name" value="PAS_fold"/>
</dbReference>
<proteinExistence type="predicted"/>
<feature type="coiled-coil region" evidence="7">
    <location>
        <begin position="482"/>
        <end position="516"/>
    </location>
</feature>
<dbReference type="SMART" id="SM00388">
    <property type="entry name" value="HisKA"/>
    <property type="match status" value="1"/>
</dbReference>
<feature type="domain" description="Response regulatory" evidence="9">
    <location>
        <begin position="1517"/>
        <end position="1637"/>
    </location>
</feature>
<keyword evidence="5" id="KW-0418">Kinase</keyword>
<keyword evidence="7" id="KW-0175">Coiled coil</keyword>
<dbReference type="Pfam" id="PF00072">
    <property type="entry name" value="Response_reg"/>
    <property type="match status" value="1"/>
</dbReference>
<name>A0ABP8MPV3_9BACT</name>
<dbReference type="SUPFAM" id="SSF52172">
    <property type="entry name" value="CheY-like"/>
    <property type="match status" value="1"/>
</dbReference>
<gene>
    <name evidence="12" type="ORF">GCM10023156_22970</name>
</gene>
<dbReference type="Gene3D" id="3.30.565.10">
    <property type="entry name" value="Histidine kinase-like ATPase, C-terminal domain"/>
    <property type="match status" value="1"/>
</dbReference>
<dbReference type="InterPro" id="IPR036097">
    <property type="entry name" value="HisK_dim/P_sf"/>
</dbReference>
<dbReference type="NCBIfam" id="TIGR00229">
    <property type="entry name" value="sensory_box"/>
    <property type="match status" value="5"/>
</dbReference>
<evidence type="ECO:0000256" key="1">
    <source>
        <dbReference type="ARBA" id="ARBA00000085"/>
    </source>
</evidence>
<comment type="catalytic activity">
    <reaction evidence="1">
        <text>ATP + protein L-histidine = ADP + protein N-phospho-L-histidine.</text>
        <dbReference type="EC" id="2.7.13.3"/>
    </reaction>
</comment>
<evidence type="ECO:0000259" key="10">
    <source>
        <dbReference type="PROSITE" id="PS50112"/>
    </source>
</evidence>
<dbReference type="CDD" id="cd16922">
    <property type="entry name" value="HATPase_EvgS-ArcB-TorS-like"/>
    <property type="match status" value="1"/>
</dbReference>
<dbReference type="InterPro" id="IPR035965">
    <property type="entry name" value="PAS-like_dom_sf"/>
</dbReference>
<comment type="caution">
    <text evidence="12">The sequence shown here is derived from an EMBL/GenBank/DDBJ whole genome shotgun (WGS) entry which is preliminary data.</text>
</comment>
<dbReference type="InterPro" id="IPR001610">
    <property type="entry name" value="PAC"/>
</dbReference>
<organism evidence="12 13">
    <name type="scientific">Novipirellula rosea</name>
    <dbReference type="NCBI Taxonomy" id="1031540"/>
    <lineage>
        <taxon>Bacteria</taxon>
        <taxon>Pseudomonadati</taxon>
        <taxon>Planctomycetota</taxon>
        <taxon>Planctomycetia</taxon>
        <taxon>Pirellulales</taxon>
        <taxon>Pirellulaceae</taxon>
        <taxon>Novipirellula</taxon>
    </lineage>
</organism>
<feature type="domain" description="PAS" evidence="10">
    <location>
        <begin position="109"/>
        <end position="179"/>
    </location>
</feature>
<feature type="domain" description="PAC" evidence="11">
    <location>
        <begin position="581"/>
        <end position="633"/>
    </location>
</feature>
<dbReference type="InterPro" id="IPR003661">
    <property type="entry name" value="HisK_dim/P_dom"/>
</dbReference>
<dbReference type="PROSITE" id="PS50113">
    <property type="entry name" value="PAC"/>
    <property type="match status" value="6"/>
</dbReference>
<reference evidence="13" key="1">
    <citation type="journal article" date="2019" name="Int. J. Syst. Evol. Microbiol.">
        <title>The Global Catalogue of Microorganisms (GCM) 10K type strain sequencing project: providing services to taxonomists for standard genome sequencing and annotation.</title>
        <authorList>
            <consortium name="The Broad Institute Genomics Platform"/>
            <consortium name="The Broad Institute Genome Sequencing Center for Infectious Disease"/>
            <person name="Wu L."/>
            <person name="Ma J."/>
        </authorList>
    </citation>
    <scope>NUCLEOTIDE SEQUENCE [LARGE SCALE GENOMIC DNA]</scope>
    <source>
        <strain evidence="13">JCM 17759</strain>
    </source>
</reference>
<dbReference type="EMBL" id="BAABGA010000029">
    <property type="protein sequence ID" value="GAA4452894.1"/>
    <property type="molecule type" value="Genomic_DNA"/>
</dbReference>
<dbReference type="SUPFAM" id="SSF55781">
    <property type="entry name" value="GAF domain-like"/>
    <property type="match status" value="2"/>
</dbReference>
<dbReference type="Pfam" id="PF00989">
    <property type="entry name" value="PAS"/>
    <property type="match status" value="2"/>
</dbReference>
<dbReference type="SMART" id="SM00065">
    <property type="entry name" value="GAF"/>
    <property type="match status" value="2"/>
</dbReference>
<feature type="domain" description="PAC" evidence="11">
    <location>
        <begin position="896"/>
        <end position="948"/>
    </location>
</feature>
<keyword evidence="4" id="KW-0808">Transferase</keyword>
<dbReference type="Gene3D" id="1.10.287.130">
    <property type="match status" value="1"/>
</dbReference>
<dbReference type="PANTHER" id="PTHR45339">
    <property type="entry name" value="HYBRID SIGNAL TRANSDUCTION HISTIDINE KINASE J"/>
    <property type="match status" value="1"/>
</dbReference>
<evidence type="ECO:0000256" key="5">
    <source>
        <dbReference type="ARBA" id="ARBA00022777"/>
    </source>
</evidence>
<feature type="domain" description="PAC" evidence="11">
    <location>
        <begin position="311"/>
        <end position="363"/>
    </location>
</feature>
<dbReference type="Pfam" id="PF13185">
    <property type="entry name" value="GAF_2"/>
    <property type="match status" value="2"/>
</dbReference>
<dbReference type="SUPFAM" id="SSF47384">
    <property type="entry name" value="Homodimeric domain of signal transducing histidine kinase"/>
    <property type="match status" value="1"/>
</dbReference>
<dbReference type="Pfam" id="PF02518">
    <property type="entry name" value="HATPase_c"/>
    <property type="match status" value="1"/>
</dbReference>
<dbReference type="SUPFAM" id="SSF55874">
    <property type="entry name" value="ATPase domain of HSP90 chaperone/DNA topoisomerase II/histidine kinase"/>
    <property type="match status" value="1"/>
</dbReference>
<dbReference type="InterPro" id="IPR029016">
    <property type="entry name" value="GAF-like_dom_sf"/>
</dbReference>
<feature type="coiled-coil region" evidence="7">
    <location>
        <begin position="784"/>
        <end position="815"/>
    </location>
</feature>
<evidence type="ECO:0000256" key="7">
    <source>
        <dbReference type="SAM" id="Coils"/>
    </source>
</evidence>
<keyword evidence="3 6" id="KW-0597">Phosphoprotein</keyword>
<evidence type="ECO:0000259" key="11">
    <source>
        <dbReference type="PROSITE" id="PS50113"/>
    </source>
</evidence>
<dbReference type="InterPro" id="IPR003594">
    <property type="entry name" value="HATPase_dom"/>
</dbReference>
<dbReference type="InterPro" id="IPR005467">
    <property type="entry name" value="His_kinase_dom"/>
</dbReference>
<dbReference type="CDD" id="cd00130">
    <property type="entry name" value="PAS"/>
    <property type="match status" value="6"/>
</dbReference>
<dbReference type="SMART" id="SM00086">
    <property type="entry name" value="PAC"/>
    <property type="match status" value="6"/>
</dbReference>
<dbReference type="InterPro" id="IPR004358">
    <property type="entry name" value="Sig_transdc_His_kin-like_C"/>
</dbReference>
<evidence type="ECO:0000313" key="13">
    <source>
        <dbReference type="Proteomes" id="UP001500840"/>
    </source>
</evidence>
<sequence length="1642" mass="184282">MTDVAGTVSYWNDGATNLFGWTADEMVGRSLVDRYPLQARDSIHQQIQSLLAGQDWKGEFLDWRKDGSRVWTDAQVTRLMDDNGHVLGILGIWRDITARKNSEAAVESGEQRYRDLVESSHDLIWTVDAEGLITFINQAAKAIYGWESHELIGKSFLEFITPESFEETLKTFMTIIQTGVEQLDYQCGVFRKDGSVVTLSTNVRAQRDQEGNLVGLSGISRDLTQLIQATNELQERQVLLSNAQRIANMGSWDIDLRLGKFQGSEQTFEIFGIQADHCDGSLDCLMDQVHPEDRDRVLTSLSMAGSDNQYVEQEFRIQGPHGEIRLLRERGEVVTDESGKAIRRLGMVQDITEQERNIVALRKSEERFQLAAEGSSAGIWDWDISSGELYYSLRFKQLLGYRDDEFPNVFSSFSDSLHPDDKAQFEFALKEHFCSNKPYDTEFRLRTKSGQYRWFNARGDALRDDSGEPYRMAGSTIDITDQKEIEQDLRNIRAQQRRLIDQLEKEKSRLSEAQAVAKIGSWETDLGTMRVFWSEETYRIFEKHPDTFFPTHENFLKLVHPEDRKRVNEALIASFDVESTCQVEHRIVLSDGREKWVEESWRAFNDDDGNPIYAIGTCRDISETKRTQGQLADHTRRLEATASVAGAFLEKLALSDALQTCAGAMVDHLDATLVRIWTLDPDANVLHLQAQSGQQEADQHCCEQVCVDDSPLGHIVRERSPQITQMPAFDHGREDHDWAQQHQIAATAAHPLLVEDRCIGVVETFLQSKLSQELETSLAILANTIAVNVDRNRAEENLRRLNEELESRVQRRTKELSESGRRLKTLLANLQGMAYRCRDDSDWTMEFVSEGCRDLLGISPERLTQGDCVFTSLVHPDDLQQVVAVFADGLQARRPIEHEYRVRTPDGQLKWVWEQARGIYNERGEVAAIEGFISDITDRKLRELRENHQSQLLRMLAADHSLKACLEKIVSSIVAEDPALMCHLMLADKSQTHLSNHAALNLPSDYLEAIEESKIQEHGPPFCHAAFIKKRVITDDIPHDSQPGSWADLAQQAGIRSCWSTPILSVNAELLGTLSIYTAQSRTPSANECERLEWASELACLAIEHTRAKQALVDSESFNRVTLDALSAHIAVLNSSGEIVATNHAWKQFATASQADVRSVCEGQNYLQVCDAAIQLGNEDARKVATELREIMAGKRESSSFEYACHSLQEQRWFQLRMRRIYVNGEVHILMAHENVTSIKQSETALRKAIVHAEEASRAKSEFLATMSHELRTPLNGILGMNELLGTTALTSRQQQFVEAGQKSGQLLLALINDILDLSKIEAGKLELEPRECNLAKVAQDVVAANAPLVADKGLSLDCQLAPELHALVRCDDHRLCQILANLLGNAMKFTSQGGIRLVGEQVSRRGKIARVRISVTDTGLGIPEDRKNRLFKAFSQIDSSTTRQYGGTGLGLSICMQLVQLMGGEIGVKSQQGQGSTFWFEIPVEIINETANLVSPNPSPITPSEQPPLSGAFSGHILVAEDNLTNQFYISELLKHFGCTCEVVTNGEEVIKAISKKQYDLILMDCQMPKMDGFTATREIRKREQSGMLAGKLQIVALTANSLSGDRERCLEAGMDDYISKPVQIGQLQALVQDHLSTPSQ</sequence>
<dbReference type="Pfam" id="PF00512">
    <property type="entry name" value="HisKA"/>
    <property type="match status" value="1"/>
</dbReference>
<dbReference type="Gene3D" id="3.30.450.40">
    <property type="match status" value="2"/>
</dbReference>
<feature type="domain" description="PAC" evidence="11">
    <location>
        <begin position="183"/>
        <end position="235"/>
    </location>
</feature>
<dbReference type="SMART" id="SM00387">
    <property type="entry name" value="HATPase_c"/>
    <property type="match status" value="1"/>
</dbReference>
<evidence type="ECO:0000313" key="12">
    <source>
        <dbReference type="EMBL" id="GAA4452894.1"/>
    </source>
</evidence>
<feature type="domain" description="PAC" evidence="11">
    <location>
        <begin position="54"/>
        <end position="108"/>
    </location>
</feature>
<dbReference type="Pfam" id="PF08447">
    <property type="entry name" value="PAS_3"/>
    <property type="match status" value="4"/>
</dbReference>
<protein>
    <recommendedName>
        <fullName evidence="2">histidine kinase</fullName>
        <ecNumber evidence="2">2.7.13.3</ecNumber>
    </recommendedName>
</protein>
<feature type="domain" description="PAS" evidence="10">
    <location>
        <begin position="1"/>
        <end position="54"/>
    </location>
</feature>
<dbReference type="SUPFAM" id="SSF55785">
    <property type="entry name" value="PYP-like sensor domain (PAS domain)"/>
    <property type="match status" value="7"/>
</dbReference>